<feature type="coiled-coil region" evidence="6">
    <location>
        <begin position="108"/>
        <end position="177"/>
    </location>
</feature>
<dbReference type="AlphaFoldDB" id="A0A8C5FXX8"/>
<name>A0A8C5FXX8_GADMO</name>
<gene>
    <name evidence="9" type="primary">neflb</name>
</gene>
<feature type="compositionally biased region" description="Acidic residues" evidence="7">
    <location>
        <begin position="478"/>
        <end position="589"/>
    </location>
</feature>
<dbReference type="Pfam" id="PF00038">
    <property type="entry name" value="Filament"/>
    <property type="match status" value="1"/>
</dbReference>
<evidence type="ECO:0000256" key="5">
    <source>
        <dbReference type="RuleBase" id="RU000685"/>
    </source>
</evidence>
<comment type="subcellular location">
    <subcellularLocation>
        <location evidence="1">Cytoplasm</location>
    </subcellularLocation>
</comment>
<dbReference type="PANTHER" id="PTHR45652:SF8">
    <property type="entry name" value="NEUROFILAMENT LIGHT POLYPEPTIDE"/>
    <property type="match status" value="1"/>
</dbReference>
<proteinExistence type="inferred from homology"/>
<dbReference type="PANTHER" id="PTHR45652">
    <property type="entry name" value="GLIAL FIBRILLARY ACIDIC PROTEIN"/>
    <property type="match status" value="1"/>
</dbReference>
<feature type="region of interest" description="Disordered" evidence="7">
    <location>
        <begin position="470"/>
        <end position="602"/>
    </location>
</feature>
<evidence type="ECO:0000256" key="2">
    <source>
        <dbReference type="ARBA" id="ARBA00022490"/>
    </source>
</evidence>
<dbReference type="GO" id="GO:0005737">
    <property type="term" value="C:cytoplasm"/>
    <property type="evidence" value="ECO:0007669"/>
    <property type="project" value="UniProtKB-SubCell"/>
</dbReference>
<keyword evidence="4 6" id="KW-0175">Coiled coil</keyword>
<dbReference type="SUPFAM" id="SSF64593">
    <property type="entry name" value="Intermediate filament protein, coiled coil region"/>
    <property type="match status" value="2"/>
</dbReference>
<dbReference type="SMART" id="SM01391">
    <property type="entry name" value="Filament"/>
    <property type="match status" value="1"/>
</dbReference>
<evidence type="ECO:0000256" key="3">
    <source>
        <dbReference type="ARBA" id="ARBA00022754"/>
    </source>
</evidence>
<dbReference type="GO" id="GO:0030424">
    <property type="term" value="C:axon"/>
    <property type="evidence" value="ECO:0007669"/>
    <property type="project" value="TreeGrafter"/>
</dbReference>
<sequence>MTSFGYDSYMPSSYKRKTVVRSGGYGGGGYSGGGSSGGGIISRTMYSSHAAAPTYGSSARRVYPSHSRTTQYSAPMYSSTSAAELSISQAAQVSTEFKTLRTEEKAQLQDLNDRFASFIERVHELEQQKKLLETELLVLRQRHTEPSNLAGLYEQELRQLRAAVEEAGHEKQAAQNHRDQMDDVLGNLQGRYEQEVIAREDAEGRLVDARKVSDEAGLARAEHEKRVGTLLDELAFLKRLHESEISELQSQVQYSAQVSVEMEVVKPDLSASLRDVRVQYEKLAQRNLQSAEEWFCTKMNVMTVDSARNTDHARSAKDEVQQYRRQIKARELEIDACREMNQALEGQLQEVQDNQSNEVTELQVSIVQLEDELRQNKNDMARYLKEYQDLLNVKMALDIEIAAYRQLLEGEENRLSGPSVSHYSQSMYSSMSSGYPQYQMQSQLSSAAPYLQSYRLGSALVKEEIISASHAQQAEATREEDQEEEEEEEEQTEVEEAEEDAEEEVEEAQGEEEAESEKDQEEKEEDAEEEEGEAAEEAEGDAEAEGQEEGGDAEAEGEEEGGDAEAEAEEEGEAEGEGDKEGAEEEGEGDEKAAEGDAEGEAAGKCVDVIQSNDVSLYAMLSPFCRAYRDRLLFS</sequence>
<feature type="coiled-coil region" evidence="6">
    <location>
        <begin position="313"/>
        <end position="414"/>
    </location>
</feature>
<evidence type="ECO:0000256" key="4">
    <source>
        <dbReference type="ARBA" id="ARBA00023054"/>
    </source>
</evidence>
<dbReference type="InterPro" id="IPR018039">
    <property type="entry name" value="IF_conserved"/>
</dbReference>
<organism evidence="9 10">
    <name type="scientific">Gadus morhua</name>
    <name type="common">Atlantic cod</name>
    <dbReference type="NCBI Taxonomy" id="8049"/>
    <lineage>
        <taxon>Eukaryota</taxon>
        <taxon>Metazoa</taxon>
        <taxon>Chordata</taxon>
        <taxon>Craniata</taxon>
        <taxon>Vertebrata</taxon>
        <taxon>Euteleostomi</taxon>
        <taxon>Actinopterygii</taxon>
        <taxon>Neopterygii</taxon>
        <taxon>Teleostei</taxon>
        <taxon>Neoteleostei</taxon>
        <taxon>Acanthomorphata</taxon>
        <taxon>Zeiogadaria</taxon>
        <taxon>Gadariae</taxon>
        <taxon>Gadiformes</taxon>
        <taxon>Gadoidei</taxon>
        <taxon>Gadidae</taxon>
        <taxon>Gadus</taxon>
    </lineage>
</organism>
<dbReference type="Ensembl" id="ENSGMOT00000070769.1">
    <property type="protein sequence ID" value="ENSGMOP00000069212.1"/>
    <property type="gene ID" value="ENSGMOG00000011534.2"/>
</dbReference>
<feature type="domain" description="IF rod" evidence="8">
    <location>
        <begin position="104"/>
        <end position="415"/>
    </location>
</feature>
<dbReference type="InterPro" id="IPR050405">
    <property type="entry name" value="Intermediate_filament"/>
</dbReference>
<keyword evidence="2" id="KW-0963">Cytoplasm</keyword>
<reference evidence="9" key="1">
    <citation type="submission" date="2025-08" db="UniProtKB">
        <authorList>
            <consortium name="Ensembl"/>
        </authorList>
    </citation>
    <scope>IDENTIFICATION</scope>
</reference>
<dbReference type="GO" id="GO:0099160">
    <property type="term" value="C:postsynaptic intermediate filament cytoskeleton"/>
    <property type="evidence" value="ECO:0007669"/>
    <property type="project" value="TreeGrafter"/>
</dbReference>
<dbReference type="InterPro" id="IPR039008">
    <property type="entry name" value="IF_rod_dom"/>
</dbReference>
<dbReference type="GeneTree" id="ENSGT00940000156208"/>
<evidence type="ECO:0000256" key="1">
    <source>
        <dbReference type="ARBA" id="ARBA00004496"/>
    </source>
</evidence>
<comment type="similarity">
    <text evidence="5">Belongs to the intermediate filament family.</text>
</comment>
<reference evidence="9" key="2">
    <citation type="submission" date="2025-09" db="UniProtKB">
        <authorList>
            <consortium name="Ensembl"/>
        </authorList>
    </citation>
    <scope>IDENTIFICATION</scope>
</reference>
<dbReference type="Gene3D" id="1.20.5.170">
    <property type="match status" value="1"/>
</dbReference>
<evidence type="ECO:0000256" key="6">
    <source>
        <dbReference type="SAM" id="Coils"/>
    </source>
</evidence>
<dbReference type="PROSITE" id="PS51842">
    <property type="entry name" value="IF_ROD_2"/>
    <property type="match status" value="1"/>
</dbReference>
<evidence type="ECO:0000259" key="8">
    <source>
        <dbReference type="PROSITE" id="PS51842"/>
    </source>
</evidence>
<keyword evidence="10" id="KW-1185">Reference proteome</keyword>
<dbReference type="PROSITE" id="PS00226">
    <property type="entry name" value="IF_ROD_1"/>
    <property type="match status" value="1"/>
</dbReference>
<protein>
    <recommendedName>
        <fullName evidence="8">IF rod domain-containing protein</fullName>
    </recommendedName>
</protein>
<evidence type="ECO:0000313" key="10">
    <source>
        <dbReference type="Proteomes" id="UP000694546"/>
    </source>
</evidence>
<dbReference type="Proteomes" id="UP000694546">
    <property type="component" value="Chromosome 11"/>
</dbReference>
<dbReference type="Gene3D" id="1.20.5.500">
    <property type="entry name" value="Single helix bin"/>
    <property type="match status" value="1"/>
</dbReference>
<dbReference type="GO" id="GO:0099184">
    <property type="term" value="F:structural constituent of postsynaptic intermediate filament cytoskeleton"/>
    <property type="evidence" value="ECO:0007669"/>
    <property type="project" value="TreeGrafter"/>
</dbReference>
<evidence type="ECO:0000256" key="7">
    <source>
        <dbReference type="SAM" id="MobiDB-lite"/>
    </source>
</evidence>
<keyword evidence="3 5" id="KW-0403">Intermediate filament</keyword>
<dbReference type="GO" id="GO:0033693">
    <property type="term" value="P:neurofilament bundle assembly"/>
    <property type="evidence" value="ECO:0007669"/>
    <property type="project" value="TreeGrafter"/>
</dbReference>
<dbReference type="Gene3D" id="1.20.5.1160">
    <property type="entry name" value="Vasodilator-stimulated phosphoprotein"/>
    <property type="match status" value="1"/>
</dbReference>
<evidence type="ECO:0000313" key="9">
    <source>
        <dbReference type="Ensembl" id="ENSGMOP00000069212.1"/>
    </source>
</evidence>
<accession>A0A8C5FXX8</accession>
<dbReference type="GO" id="GO:0005882">
    <property type="term" value="C:intermediate filament"/>
    <property type="evidence" value="ECO:0007669"/>
    <property type="project" value="UniProtKB-KW"/>
</dbReference>